<protein>
    <submittedName>
        <fullName evidence="2">Uncharacterized protein</fullName>
    </submittedName>
</protein>
<evidence type="ECO:0000256" key="1">
    <source>
        <dbReference type="SAM" id="MobiDB-lite"/>
    </source>
</evidence>
<feature type="region of interest" description="Disordered" evidence="1">
    <location>
        <begin position="74"/>
        <end position="135"/>
    </location>
</feature>
<comment type="caution">
    <text evidence="2">The sequence shown here is derived from an EMBL/GenBank/DDBJ whole genome shotgun (WGS) entry which is preliminary data.</text>
</comment>
<dbReference type="Proteomes" id="UP000298030">
    <property type="component" value="Unassembled WGS sequence"/>
</dbReference>
<evidence type="ECO:0000313" key="3">
    <source>
        <dbReference type="Proteomes" id="UP000298030"/>
    </source>
</evidence>
<reference evidence="2 3" key="1">
    <citation type="journal article" date="2019" name="Nat. Ecol. Evol.">
        <title>Megaphylogeny resolves global patterns of mushroom evolution.</title>
        <authorList>
            <person name="Varga T."/>
            <person name="Krizsan K."/>
            <person name="Foldi C."/>
            <person name="Dima B."/>
            <person name="Sanchez-Garcia M."/>
            <person name="Sanchez-Ramirez S."/>
            <person name="Szollosi G.J."/>
            <person name="Szarkandi J.G."/>
            <person name="Papp V."/>
            <person name="Albert L."/>
            <person name="Andreopoulos W."/>
            <person name="Angelini C."/>
            <person name="Antonin V."/>
            <person name="Barry K.W."/>
            <person name="Bougher N.L."/>
            <person name="Buchanan P."/>
            <person name="Buyck B."/>
            <person name="Bense V."/>
            <person name="Catcheside P."/>
            <person name="Chovatia M."/>
            <person name="Cooper J."/>
            <person name="Damon W."/>
            <person name="Desjardin D."/>
            <person name="Finy P."/>
            <person name="Geml J."/>
            <person name="Haridas S."/>
            <person name="Hughes K."/>
            <person name="Justo A."/>
            <person name="Karasinski D."/>
            <person name="Kautmanova I."/>
            <person name="Kiss B."/>
            <person name="Kocsube S."/>
            <person name="Kotiranta H."/>
            <person name="LaButti K.M."/>
            <person name="Lechner B.E."/>
            <person name="Liimatainen K."/>
            <person name="Lipzen A."/>
            <person name="Lukacs Z."/>
            <person name="Mihaltcheva S."/>
            <person name="Morgado L.N."/>
            <person name="Niskanen T."/>
            <person name="Noordeloos M.E."/>
            <person name="Ohm R.A."/>
            <person name="Ortiz-Santana B."/>
            <person name="Ovrebo C."/>
            <person name="Racz N."/>
            <person name="Riley R."/>
            <person name="Savchenko A."/>
            <person name="Shiryaev A."/>
            <person name="Soop K."/>
            <person name="Spirin V."/>
            <person name="Szebenyi C."/>
            <person name="Tomsovsky M."/>
            <person name="Tulloss R.E."/>
            <person name="Uehling J."/>
            <person name="Grigoriev I.V."/>
            <person name="Vagvolgyi C."/>
            <person name="Papp T."/>
            <person name="Martin F.M."/>
            <person name="Miettinen O."/>
            <person name="Hibbett D.S."/>
            <person name="Nagy L.G."/>
        </authorList>
    </citation>
    <scope>NUCLEOTIDE SEQUENCE [LARGE SCALE GENOMIC DNA]</scope>
    <source>
        <strain evidence="2 3">FP101781</strain>
    </source>
</reference>
<organism evidence="2 3">
    <name type="scientific">Coprinellus micaceus</name>
    <name type="common">Glistening ink-cap mushroom</name>
    <name type="synonym">Coprinus micaceus</name>
    <dbReference type="NCBI Taxonomy" id="71717"/>
    <lineage>
        <taxon>Eukaryota</taxon>
        <taxon>Fungi</taxon>
        <taxon>Dikarya</taxon>
        <taxon>Basidiomycota</taxon>
        <taxon>Agaricomycotina</taxon>
        <taxon>Agaricomycetes</taxon>
        <taxon>Agaricomycetidae</taxon>
        <taxon>Agaricales</taxon>
        <taxon>Agaricineae</taxon>
        <taxon>Psathyrellaceae</taxon>
        <taxon>Coprinellus</taxon>
    </lineage>
</organism>
<dbReference type="AlphaFoldDB" id="A0A4Y7TFL7"/>
<feature type="compositionally biased region" description="Basic and acidic residues" evidence="1">
    <location>
        <begin position="96"/>
        <end position="105"/>
    </location>
</feature>
<accession>A0A4Y7TFL7</accession>
<evidence type="ECO:0000313" key="2">
    <source>
        <dbReference type="EMBL" id="TEB32973.1"/>
    </source>
</evidence>
<dbReference type="EMBL" id="QPFP01000013">
    <property type="protein sequence ID" value="TEB32973.1"/>
    <property type="molecule type" value="Genomic_DNA"/>
</dbReference>
<proteinExistence type="predicted"/>
<name>A0A4Y7TFL7_COPMI</name>
<keyword evidence="3" id="KW-1185">Reference proteome</keyword>
<gene>
    <name evidence="2" type="ORF">FA13DRAFT_1708406</name>
</gene>
<sequence length="151" mass="16813">MPAWAAVRAKEPGVRIHRRRDEVTRVPLQNAADPLLPIFLDQELVVSQRFARTHLKSSRTNGLFLAYNEWETPQTSFKPSDRGMLPFDTPAGSVEALEKVNEQKRARGKQQTSDDNDAGSQRAKGKRQQGGVDGIVRDASVDEALYTAIRG</sequence>